<proteinExistence type="predicted"/>
<dbReference type="EMBL" id="FCON02000007">
    <property type="protein sequence ID" value="SAL22962.1"/>
    <property type="molecule type" value="Genomic_DNA"/>
</dbReference>
<accession>A0A158FT34</accession>
<keyword evidence="2" id="KW-1185">Reference proteome</keyword>
<reference evidence="1" key="1">
    <citation type="submission" date="2016-01" db="EMBL/GenBank/DDBJ databases">
        <authorList>
            <person name="Peeters C."/>
        </authorList>
    </citation>
    <scope>NUCLEOTIDE SEQUENCE [LARGE SCALE GENOMIC DNA]</scope>
    <source>
        <strain evidence="1">LMG 22940</strain>
    </source>
</reference>
<dbReference type="Proteomes" id="UP000054770">
    <property type="component" value="Unassembled WGS sequence"/>
</dbReference>
<comment type="caution">
    <text evidence="1">The sequence shown here is derived from an EMBL/GenBank/DDBJ whole genome shotgun (WGS) entry which is preliminary data.</text>
</comment>
<dbReference type="AlphaFoldDB" id="A0A158FT34"/>
<gene>
    <name evidence="1" type="ORF">AWB68_00929</name>
</gene>
<evidence type="ECO:0000313" key="2">
    <source>
        <dbReference type="Proteomes" id="UP000054770"/>
    </source>
</evidence>
<protein>
    <submittedName>
        <fullName evidence="1">Uncharacterized protein</fullName>
    </submittedName>
</protein>
<name>A0A158FT34_9BURK</name>
<evidence type="ECO:0000313" key="1">
    <source>
        <dbReference type="EMBL" id="SAL22962.1"/>
    </source>
</evidence>
<organism evidence="1 2">
    <name type="scientific">Caballeronia choica</name>
    <dbReference type="NCBI Taxonomy" id="326476"/>
    <lineage>
        <taxon>Bacteria</taxon>
        <taxon>Pseudomonadati</taxon>
        <taxon>Pseudomonadota</taxon>
        <taxon>Betaproteobacteria</taxon>
        <taxon>Burkholderiales</taxon>
        <taxon>Burkholderiaceae</taxon>
        <taxon>Caballeronia</taxon>
    </lineage>
</organism>
<sequence length="70" mass="7532">MQWAVGSQSDKQLAIGLFKAYGSEPSLSKSDAIVRVQHDMLSGKMRRVKCGHCAVLNGQLRALAISGSWG</sequence>